<gene>
    <name evidence="3" type="ORF">FEM03_07985</name>
</gene>
<dbReference type="Pfam" id="PF12706">
    <property type="entry name" value="Lactamase_B_2"/>
    <property type="match status" value="1"/>
</dbReference>
<dbReference type="AlphaFoldDB" id="A0A5R8KGM2"/>
<dbReference type="Proteomes" id="UP000306196">
    <property type="component" value="Unassembled WGS sequence"/>
</dbReference>
<name>A0A5R8KGM2_9BACT</name>
<dbReference type="PANTHER" id="PTHR15032">
    <property type="entry name" value="N-ACYL-PHOSPHATIDYLETHANOLAMINE-HYDROLYZING PHOSPHOLIPASE D"/>
    <property type="match status" value="1"/>
</dbReference>
<evidence type="ECO:0000256" key="1">
    <source>
        <dbReference type="SAM" id="MobiDB-lite"/>
    </source>
</evidence>
<reference evidence="3 4" key="1">
    <citation type="submission" date="2019-05" db="EMBL/GenBank/DDBJ databases">
        <title>Verrucobacter flavum gen. nov., sp. nov. a new member of the family Verrucomicrobiaceae.</title>
        <authorList>
            <person name="Szuroczki S."/>
            <person name="Abbaszade G."/>
            <person name="Szabo A."/>
            <person name="Felfoldi T."/>
            <person name="Schumann P."/>
            <person name="Boka K."/>
            <person name="Keki Z."/>
            <person name="Toumi M."/>
            <person name="Toth E."/>
        </authorList>
    </citation>
    <scope>NUCLEOTIDE SEQUENCE [LARGE SCALE GENOMIC DNA]</scope>
    <source>
        <strain evidence="3 4">MG-N-17</strain>
    </source>
</reference>
<feature type="domain" description="Metallo-beta-lactamase" evidence="2">
    <location>
        <begin position="99"/>
        <end position="291"/>
    </location>
</feature>
<evidence type="ECO:0000313" key="3">
    <source>
        <dbReference type="EMBL" id="TLD71456.1"/>
    </source>
</evidence>
<dbReference type="PANTHER" id="PTHR15032:SF36">
    <property type="entry name" value="METALLO-BETA-LACTAMASE DOMAIN-CONTAINING PROTEIN"/>
    <property type="match status" value="1"/>
</dbReference>
<dbReference type="SUPFAM" id="SSF56281">
    <property type="entry name" value="Metallo-hydrolase/oxidoreductase"/>
    <property type="match status" value="1"/>
</dbReference>
<keyword evidence="4" id="KW-1185">Reference proteome</keyword>
<proteinExistence type="predicted"/>
<dbReference type="GO" id="GO:0016787">
    <property type="term" value="F:hydrolase activity"/>
    <property type="evidence" value="ECO:0007669"/>
    <property type="project" value="UniProtKB-KW"/>
</dbReference>
<dbReference type="GO" id="GO:0005737">
    <property type="term" value="C:cytoplasm"/>
    <property type="evidence" value="ECO:0007669"/>
    <property type="project" value="TreeGrafter"/>
</dbReference>
<feature type="compositionally biased region" description="Low complexity" evidence="1">
    <location>
        <begin position="1"/>
        <end position="10"/>
    </location>
</feature>
<comment type="caution">
    <text evidence="3">The sequence shown here is derived from an EMBL/GenBank/DDBJ whole genome shotgun (WGS) entry which is preliminary data.</text>
</comment>
<dbReference type="SMART" id="SM00849">
    <property type="entry name" value="Lactamase_B"/>
    <property type="match status" value="1"/>
</dbReference>
<dbReference type="RefSeq" id="WP_138085668.1">
    <property type="nucleotide sequence ID" value="NZ_VAUV01000005.1"/>
</dbReference>
<dbReference type="Gene3D" id="3.60.15.10">
    <property type="entry name" value="Ribonuclease Z/Hydroxyacylglutathione hydrolase-like"/>
    <property type="match status" value="1"/>
</dbReference>
<dbReference type="EMBL" id="VAUV01000005">
    <property type="protein sequence ID" value="TLD71456.1"/>
    <property type="molecule type" value="Genomic_DNA"/>
</dbReference>
<dbReference type="InterPro" id="IPR036866">
    <property type="entry name" value="RibonucZ/Hydroxyglut_hydro"/>
</dbReference>
<dbReference type="InterPro" id="IPR001279">
    <property type="entry name" value="Metallo-B-lactamas"/>
</dbReference>
<keyword evidence="3" id="KW-0378">Hydrolase</keyword>
<feature type="region of interest" description="Disordered" evidence="1">
    <location>
        <begin position="1"/>
        <end position="20"/>
    </location>
</feature>
<sequence>MSKSSPDPSSSTPPPRRGRLSLKLRFGKARSVESVAASVNGNGNGNHVGLLPSRGWQKRNIQFINEVLIPHFLATRLPSSPSSLLAGLELNQTGVTWLGHAGFLIHIGGQNILVDPNWALWHGPVKRISHPSLTSRLLPYIDLVLITHAHFDHLHLPSLRAIAAGQPIIVPKGVGNVVKNCAFSKIIELEYWKTASVGDLKITFVPTKHWGARFIHDTYRQFGAYLIQHGDQTIFHCGDSSMFDGFEEIGKHASIDVALMPIGAYRAPSGRAVHMNPEEAIEAADMMGASHLIPMHFGTFPLGGEPIQEPAIRLVESAARLGWENRVQLLPEGQTTIFSR</sequence>
<evidence type="ECO:0000313" key="4">
    <source>
        <dbReference type="Proteomes" id="UP000306196"/>
    </source>
</evidence>
<dbReference type="OrthoDB" id="9805728at2"/>
<organism evidence="3 4">
    <name type="scientific">Phragmitibacter flavus</name>
    <dbReference type="NCBI Taxonomy" id="2576071"/>
    <lineage>
        <taxon>Bacteria</taxon>
        <taxon>Pseudomonadati</taxon>
        <taxon>Verrucomicrobiota</taxon>
        <taxon>Verrucomicrobiia</taxon>
        <taxon>Verrucomicrobiales</taxon>
        <taxon>Verrucomicrobiaceae</taxon>
        <taxon>Phragmitibacter</taxon>
    </lineage>
</organism>
<protein>
    <submittedName>
        <fullName evidence="3">MBL fold metallo-hydrolase</fullName>
    </submittedName>
</protein>
<accession>A0A5R8KGM2</accession>
<evidence type="ECO:0000259" key="2">
    <source>
        <dbReference type="SMART" id="SM00849"/>
    </source>
</evidence>